<name>A0A0V1GVI3_9BILA</name>
<protein>
    <submittedName>
        <fullName evidence="2">Uncharacterized protein</fullName>
    </submittedName>
</protein>
<evidence type="ECO:0000256" key="1">
    <source>
        <dbReference type="SAM" id="MobiDB-lite"/>
    </source>
</evidence>
<gene>
    <name evidence="2" type="ORF">T11_14100</name>
</gene>
<evidence type="ECO:0000313" key="3">
    <source>
        <dbReference type="Proteomes" id="UP000055024"/>
    </source>
</evidence>
<feature type="region of interest" description="Disordered" evidence="1">
    <location>
        <begin position="1"/>
        <end position="89"/>
    </location>
</feature>
<feature type="compositionally biased region" description="Polar residues" evidence="1">
    <location>
        <begin position="48"/>
        <end position="57"/>
    </location>
</feature>
<proteinExistence type="predicted"/>
<evidence type="ECO:0000313" key="2">
    <source>
        <dbReference type="EMBL" id="KRZ02350.1"/>
    </source>
</evidence>
<reference evidence="2 3" key="1">
    <citation type="submission" date="2015-01" db="EMBL/GenBank/DDBJ databases">
        <title>Evolution of Trichinella species and genotypes.</title>
        <authorList>
            <person name="Korhonen P.K."/>
            <person name="Edoardo P."/>
            <person name="Giuseppe L.R."/>
            <person name="Gasser R.B."/>
        </authorList>
    </citation>
    <scope>NUCLEOTIDE SEQUENCE [LARGE SCALE GENOMIC DNA]</scope>
    <source>
        <strain evidence="2">ISS1029</strain>
    </source>
</reference>
<dbReference type="EMBL" id="JYDP01000233">
    <property type="protein sequence ID" value="KRZ02350.1"/>
    <property type="molecule type" value="Genomic_DNA"/>
</dbReference>
<organism evidence="2 3">
    <name type="scientific">Trichinella zimbabwensis</name>
    <dbReference type="NCBI Taxonomy" id="268475"/>
    <lineage>
        <taxon>Eukaryota</taxon>
        <taxon>Metazoa</taxon>
        <taxon>Ecdysozoa</taxon>
        <taxon>Nematoda</taxon>
        <taxon>Enoplea</taxon>
        <taxon>Dorylaimia</taxon>
        <taxon>Trichinellida</taxon>
        <taxon>Trichinellidae</taxon>
        <taxon>Trichinella</taxon>
    </lineage>
</organism>
<sequence>MRHRLRIGDTELRTELRTEKTTEEKPDKDDSDLEEWRRALVNGAECSPQRNGPSSAYSGGATKPSHVVRLTCGERVSSNTRSRLKGPDQ</sequence>
<dbReference type="Proteomes" id="UP000055024">
    <property type="component" value="Unassembled WGS sequence"/>
</dbReference>
<feature type="compositionally biased region" description="Basic and acidic residues" evidence="1">
    <location>
        <begin position="1"/>
        <end position="38"/>
    </location>
</feature>
<comment type="caution">
    <text evidence="2">The sequence shown here is derived from an EMBL/GenBank/DDBJ whole genome shotgun (WGS) entry which is preliminary data.</text>
</comment>
<accession>A0A0V1GVI3</accession>
<dbReference type="AlphaFoldDB" id="A0A0V1GVI3"/>
<keyword evidence="3" id="KW-1185">Reference proteome</keyword>